<dbReference type="Proteomes" id="UP000621516">
    <property type="component" value="Unassembled WGS sequence"/>
</dbReference>
<evidence type="ECO:0000259" key="1">
    <source>
        <dbReference type="Pfam" id="PF13568"/>
    </source>
</evidence>
<comment type="caution">
    <text evidence="2">The sequence shown here is derived from an EMBL/GenBank/DDBJ whole genome shotgun (WGS) entry which is preliminary data.</text>
</comment>
<reference evidence="2 3" key="1">
    <citation type="journal article" date="2018" name="J. Microbiol.">
        <title>Aestuariibaculum marinum sp. nov., a marine bacterium isolated from seawater in South Korea.</title>
        <authorList>
            <person name="Choi J."/>
            <person name="Lee D."/>
            <person name="Jang J.H."/>
            <person name="Cha S."/>
            <person name="Seo T."/>
        </authorList>
    </citation>
    <scope>NUCLEOTIDE SEQUENCE [LARGE SCALE GENOMIC DNA]</scope>
    <source>
        <strain evidence="2 3">IP7</strain>
    </source>
</reference>
<proteinExistence type="predicted"/>
<dbReference type="InterPro" id="IPR025665">
    <property type="entry name" value="Beta-barrel_OMP_2"/>
</dbReference>
<gene>
    <name evidence="2" type="ORF">ICJ85_00630</name>
</gene>
<keyword evidence="3" id="KW-1185">Reference proteome</keyword>
<organism evidence="2 3">
    <name type="scientific">Aestuariibaculum marinum</name>
    <dbReference type="NCBI Taxonomy" id="2683592"/>
    <lineage>
        <taxon>Bacteria</taxon>
        <taxon>Pseudomonadati</taxon>
        <taxon>Bacteroidota</taxon>
        <taxon>Flavobacteriia</taxon>
        <taxon>Flavobacteriales</taxon>
        <taxon>Flavobacteriaceae</taxon>
    </lineage>
</organism>
<dbReference type="Pfam" id="PF13568">
    <property type="entry name" value="OMP_b-brl_2"/>
    <property type="match status" value="1"/>
</dbReference>
<dbReference type="EMBL" id="JACVXD010000001">
    <property type="protein sequence ID" value="MBD0822514.1"/>
    <property type="molecule type" value="Genomic_DNA"/>
</dbReference>
<name>A0A8J6PNL8_9FLAO</name>
<accession>A0A8J6PNL8</accession>
<feature type="domain" description="Outer membrane protein beta-barrel" evidence="1">
    <location>
        <begin position="13"/>
        <end position="107"/>
    </location>
</feature>
<evidence type="ECO:0000313" key="3">
    <source>
        <dbReference type="Proteomes" id="UP000621516"/>
    </source>
</evidence>
<evidence type="ECO:0000313" key="2">
    <source>
        <dbReference type="EMBL" id="MBD0822514.1"/>
    </source>
</evidence>
<protein>
    <submittedName>
        <fullName evidence="2">Outer membrane beta-barrel protein</fullName>
    </submittedName>
</protein>
<dbReference type="AlphaFoldDB" id="A0A8J6PNL8"/>
<sequence>MGTPIGETPKPAEKFKFKTRIESISIPIMFKYHFGFSYDFFFSGGSSLDYLLNIKNIDDGSESDLDFNNNFRKASYNLVLGFGYGFKMNNNDYISLEIRENFRITDMDNGSNPNFDDTKSNSLNLIFNYSFNI</sequence>